<dbReference type="AlphaFoldDB" id="A0A1T2XNA2"/>
<evidence type="ECO:0000256" key="1">
    <source>
        <dbReference type="ARBA" id="ARBA00004141"/>
    </source>
</evidence>
<dbReference type="InterPro" id="IPR009908">
    <property type="entry name" value="Methylamine_util_MauE"/>
</dbReference>
<proteinExistence type="predicted"/>
<dbReference type="Proteomes" id="UP000190188">
    <property type="component" value="Unassembled WGS sequence"/>
</dbReference>
<dbReference type="EMBL" id="MSZX01000001">
    <property type="protein sequence ID" value="OPA81302.1"/>
    <property type="molecule type" value="Genomic_DNA"/>
</dbReference>
<feature type="transmembrane region" description="Helical" evidence="5">
    <location>
        <begin position="71"/>
        <end position="90"/>
    </location>
</feature>
<keyword evidence="2 5" id="KW-0812">Transmembrane</keyword>
<evidence type="ECO:0000256" key="2">
    <source>
        <dbReference type="ARBA" id="ARBA00022692"/>
    </source>
</evidence>
<evidence type="ECO:0000256" key="5">
    <source>
        <dbReference type="SAM" id="Phobius"/>
    </source>
</evidence>
<keyword evidence="3 5" id="KW-1133">Transmembrane helix</keyword>
<dbReference type="RefSeq" id="WP_078497033.1">
    <property type="nucleotide sequence ID" value="NZ_MSZX01000001.1"/>
</dbReference>
<dbReference type="GO" id="GO:0016020">
    <property type="term" value="C:membrane"/>
    <property type="evidence" value="ECO:0007669"/>
    <property type="project" value="UniProtKB-SubCell"/>
</dbReference>
<evidence type="ECO:0000256" key="3">
    <source>
        <dbReference type="ARBA" id="ARBA00022989"/>
    </source>
</evidence>
<dbReference type="GO" id="GO:0030416">
    <property type="term" value="P:methylamine metabolic process"/>
    <property type="evidence" value="ECO:0007669"/>
    <property type="project" value="InterPro"/>
</dbReference>
<evidence type="ECO:0000259" key="6">
    <source>
        <dbReference type="Pfam" id="PF07291"/>
    </source>
</evidence>
<keyword evidence="4 5" id="KW-0472">Membrane</keyword>
<feature type="domain" description="Methylamine utilisation protein MauE" evidence="6">
    <location>
        <begin position="3"/>
        <end position="128"/>
    </location>
</feature>
<evidence type="ECO:0000313" key="7">
    <source>
        <dbReference type="EMBL" id="OPA81302.1"/>
    </source>
</evidence>
<feature type="transmembrane region" description="Helical" evidence="5">
    <location>
        <begin position="111"/>
        <end position="129"/>
    </location>
</feature>
<accession>A0A1T2XNA2</accession>
<dbReference type="OrthoDB" id="4462029at2"/>
<evidence type="ECO:0000313" key="8">
    <source>
        <dbReference type="Proteomes" id="UP000190188"/>
    </source>
</evidence>
<feature type="transmembrane region" description="Helical" evidence="5">
    <location>
        <begin position="44"/>
        <end position="65"/>
    </location>
</feature>
<name>A0A1T2XNA2_9BACL</name>
<feature type="transmembrane region" description="Helical" evidence="5">
    <location>
        <begin position="149"/>
        <end position="167"/>
    </location>
</feature>
<comment type="caution">
    <text evidence="7">The sequence shown here is derived from an EMBL/GenBank/DDBJ whole genome shotgun (WGS) entry which is preliminary data.</text>
</comment>
<comment type="subcellular location">
    <subcellularLocation>
        <location evidence="1">Membrane</location>
        <topology evidence="1">Multi-pass membrane protein</topology>
    </subcellularLocation>
</comment>
<dbReference type="Pfam" id="PF07291">
    <property type="entry name" value="MauE"/>
    <property type="match status" value="1"/>
</dbReference>
<keyword evidence="8" id="KW-1185">Reference proteome</keyword>
<sequence>MIVSLLIKQLIGLVFISTAYSKLRGMDVFENAILGFIGHHMKRMINVIARCIVGLEIICGAQLILSASYGAEIIAIFLFILFSAVILFHLRRKTLTTCSCGGFLGNEMIHIRIPIRNGVMILGLVWVMITPQTPFLLQSIGEKSYWMTYIPLLFLALSILVTYYFYVKVNSILRHE</sequence>
<evidence type="ECO:0000256" key="4">
    <source>
        <dbReference type="ARBA" id="ARBA00023136"/>
    </source>
</evidence>
<protein>
    <recommendedName>
        <fullName evidence="6">Methylamine utilisation protein MauE domain-containing protein</fullName>
    </recommendedName>
</protein>
<reference evidence="7 8" key="1">
    <citation type="submission" date="2017-01" db="EMBL/GenBank/DDBJ databases">
        <title>Genome analysis of Paenibacillus selenitrireducens ES3-24.</title>
        <authorList>
            <person name="Xu D."/>
            <person name="Yao R."/>
            <person name="Zheng S."/>
        </authorList>
    </citation>
    <scope>NUCLEOTIDE SEQUENCE [LARGE SCALE GENOMIC DNA]</scope>
    <source>
        <strain evidence="7 8">ES3-24</strain>
    </source>
</reference>
<gene>
    <name evidence="7" type="ORF">BVG16_03010</name>
</gene>
<organism evidence="7 8">
    <name type="scientific">Paenibacillus selenitireducens</name>
    <dbReference type="NCBI Taxonomy" id="1324314"/>
    <lineage>
        <taxon>Bacteria</taxon>
        <taxon>Bacillati</taxon>
        <taxon>Bacillota</taxon>
        <taxon>Bacilli</taxon>
        <taxon>Bacillales</taxon>
        <taxon>Paenibacillaceae</taxon>
        <taxon>Paenibacillus</taxon>
    </lineage>
</organism>